<dbReference type="VEuPathDB" id="CryptoDB:GNI_089090"/>
<keyword evidence="5" id="KW-1185">Reference proteome</keyword>
<dbReference type="Gene3D" id="1.20.58.2190">
    <property type="match status" value="1"/>
</dbReference>
<evidence type="ECO:0000256" key="2">
    <source>
        <dbReference type="SAM" id="MobiDB-lite"/>
    </source>
</evidence>
<gene>
    <name evidence="4" type="ORF">GNI_089090</name>
</gene>
<sequence length="353" mass="39450">MTEFDDQRVTALSKPSPSPESVVREQVASDHVTPAPVTPFQVSSEQVASEQAASGESASGNAPGNASPRAGSDAATGEVEGAVEEPASSAAPEAWDASVDVEVADDDPELLELIAAAKTNKRSDKICLTEEEMALPASARAALLQQRIKERRVEYERQERLTAEKRRIESQKKMMETQRVLEEKEKERFRAELEREKRELREEEERQRRLLALEFKERFGYLPSEEAMEAARLKRKPVREQIRYWLGKLNDRPEAATKTLPTLFKIMHNARTNPTNPKFLKISKTNKVFSEKVGSVPEATALLEIVGFKATDTDWLIEGYPNGFLLSEVENLIQYLLKANAQKTVPTPSTTGA</sequence>
<dbReference type="RefSeq" id="XP_011130769.1">
    <property type="nucleotide sequence ID" value="XM_011132467.1"/>
</dbReference>
<dbReference type="PANTHER" id="PTHR46713">
    <property type="entry name" value="F13M7.16 PROTEIN"/>
    <property type="match status" value="1"/>
</dbReference>
<accession>A0A023B5R3</accession>
<evidence type="ECO:0000313" key="5">
    <source>
        <dbReference type="Proteomes" id="UP000019763"/>
    </source>
</evidence>
<keyword evidence="1" id="KW-0175">Coiled coil</keyword>
<evidence type="ECO:0000256" key="1">
    <source>
        <dbReference type="SAM" id="Coils"/>
    </source>
</evidence>
<dbReference type="CDD" id="cd09212">
    <property type="entry name" value="PUB"/>
    <property type="match status" value="1"/>
</dbReference>
<dbReference type="OMA" id="LCGFMKL"/>
<protein>
    <submittedName>
        <fullName evidence="4">PUB domain protein</fullName>
    </submittedName>
</protein>
<proteinExistence type="predicted"/>
<name>A0A023B5R3_GRENI</name>
<dbReference type="AlphaFoldDB" id="A0A023B5R3"/>
<dbReference type="Proteomes" id="UP000019763">
    <property type="component" value="Unassembled WGS sequence"/>
</dbReference>
<evidence type="ECO:0000313" key="4">
    <source>
        <dbReference type="EMBL" id="EZG61409.1"/>
    </source>
</evidence>
<dbReference type="Pfam" id="PF09409">
    <property type="entry name" value="PUB"/>
    <property type="match status" value="1"/>
</dbReference>
<dbReference type="SMART" id="SM00580">
    <property type="entry name" value="PUG"/>
    <property type="match status" value="1"/>
</dbReference>
<evidence type="ECO:0000259" key="3">
    <source>
        <dbReference type="Pfam" id="PF09409"/>
    </source>
</evidence>
<dbReference type="PANTHER" id="PTHR46713:SF1">
    <property type="entry name" value="F13M7.16 PROTEIN"/>
    <property type="match status" value="1"/>
</dbReference>
<dbReference type="OrthoDB" id="336240at2759"/>
<feature type="domain" description="PUB" evidence="3">
    <location>
        <begin position="254"/>
        <end position="313"/>
    </location>
</feature>
<feature type="compositionally biased region" description="Low complexity" evidence="2">
    <location>
        <begin position="41"/>
        <end position="101"/>
    </location>
</feature>
<feature type="coiled-coil region" evidence="1">
    <location>
        <begin position="141"/>
        <end position="213"/>
    </location>
</feature>
<dbReference type="InterPro" id="IPR036339">
    <property type="entry name" value="PUB-like_dom_sf"/>
</dbReference>
<feature type="region of interest" description="Disordered" evidence="2">
    <location>
        <begin position="1"/>
        <end position="101"/>
    </location>
</feature>
<dbReference type="GeneID" id="22913182"/>
<dbReference type="InterPro" id="IPR018997">
    <property type="entry name" value="PUB_domain"/>
</dbReference>
<dbReference type="EMBL" id="AFNH02000668">
    <property type="protein sequence ID" value="EZG61409.1"/>
    <property type="molecule type" value="Genomic_DNA"/>
</dbReference>
<dbReference type="eggNOG" id="ENOG502SZ27">
    <property type="taxonomic scope" value="Eukaryota"/>
</dbReference>
<reference evidence="4" key="1">
    <citation type="submission" date="2013-12" db="EMBL/GenBank/DDBJ databases">
        <authorList>
            <person name="Omoto C.K."/>
            <person name="Sibley D."/>
            <person name="Venepally P."/>
            <person name="Hadjithomas M."/>
            <person name="Karamycheva S."/>
            <person name="Brunk B."/>
            <person name="Roos D."/>
            <person name="Caler E."/>
            <person name="Lorenzi H."/>
        </authorList>
    </citation>
    <scope>NUCLEOTIDE SEQUENCE</scope>
</reference>
<dbReference type="SUPFAM" id="SSF143503">
    <property type="entry name" value="PUG domain-like"/>
    <property type="match status" value="1"/>
</dbReference>
<organism evidence="4 5">
    <name type="scientific">Gregarina niphandrodes</name>
    <name type="common">Septate eugregarine</name>
    <dbReference type="NCBI Taxonomy" id="110365"/>
    <lineage>
        <taxon>Eukaryota</taxon>
        <taxon>Sar</taxon>
        <taxon>Alveolata</taxon>
        <taxon>Apicomplexa</taxon>
        <taxon>Conoidasida</taxon>
        <taxon>Gregarinasina</taxon>
        <taxon>Eugregarinorida</taxon>
        <taxon>Gregarinidae</taxon>
        <taxon>Gregarina</taxon>
    </lineage>
</organism>
<comment type="caution">
    <text evidence="4">The sequence shown here is derived from an EMBL/GenBank/DDBJ whole genome shotgun (WGS) entry which is preliminary data.</text>
</comment>